<name>A0A3P6CEE8_BRACM</name>
<accession>A0A3P6CEE8</accession>
<proteinExistence type="predicted"/>
<dbReference type="AlphaFoldDB" id="A0A3P6CEE8"/>
<reference evidence="1" key="1">
    <citation type="submission" date="2018-11" db="EMBL/GenBank/DDBJ databases">
        <authorList>
            <consortium name="Genoscope - CEA"/>
            <person name="William W."/>
        </authorList>
    </citation>
    <scope>NUCLEOTIDE SEQUENCE</scope>
</reference>
<sequence length="56" mass="6381">MYAYHNRCSHLDNCIRLRVSIVWSSITVLRGGVRKLERIAGSEEEEESENGGGFRV</sequence>
<organism evidence="1">
    <name type="scientific">Brassica campestris</name>
    <name type="common">Field mustard</name>
    <dbReference type="NCBI Taxonomy" id="3711"/>
    <lineage>
        <taxon>Eukaryota</taxon>
        <taxon>Viridiplantae</taxon>
        <taxon>Streptophyta</taxon>
        <taxon>Embryophyta</taxon>
        <taxon>Tracheophyta</taxon>
        <taxon>Spermatophyta</taxon>
        <taxon>Magnoliopsida</taxon>
        <taxon>eudicotyledons</taxon>
        <taxon>Gunneridae</taxon>
        <taxon>Pentapetalae</taxon>
        <taxon>rosids</taxon>
        <taxon>malvids</taxon>
        <taxon>Brassicales</taxon>
        <taxon>Brassicaceae</taxon>
        <taxon>Brassiceae</taxon>
        <taxon>Brassica</taxon>
    </lineage>
</organism>
<dbReference type="EMBL" id="LR031576">
    <property type="protein sequence ID" value="VDD12378.1"/>
    <property type="molecule type" value="Genomic_DNA"/>
</dbReference>
<protein>
    <submittedName>
        <fullName evidence="1">Uncharacterized protein</fullName>
    </submittedName>
</protein>
<gene>
    <name evidence="1" type="ORF">BRAA04T16934Z</name>
</gene>
<evidence type="ECO:0000313" key="1">
    <source>
        <dbReference type="EMBL" id="VDD12378.1"/>
    </source>
</evidence>